<gene>
    <name evidence="3" type="ORF">C6Y39_12115</name>
</gene>
<dbReference type="PROSITE" id="PS51257">
    <property type="entry name" value="PROKAR_LIPOPROTEIN"/>
    <property type="match status" value="1"/>
</dbReference>
<accession>A0ABX5CNT8</accession>
<dbReference type="PANTHER" id="PTHR48081">
    <property type="entry name" value="AB HYDROLASE SUPERFAMILY PROTEIN C4A8.06C"/>
    <property type="match status" value="1"/>
</dbReference>
<comment type="caution">
    <text evidence="3">The sequence shown here is derived from an EMBL/GenBank/DDBJ whole genome shotgun (WGS) entry which is preliminary data.</text>
</comment>
<dbReference type="RefSeq" id="WP_105931529.1">
    <property type="nucleotide sequence ID" value="NZ_PVNO01000026.1"/>
</dbReference>
<keyword evidence="4" id="KW-1185">Reference proteome</keyword>
<dbReference type="Gene3D" id="3.40.50.1820">
    <property type="entry name" value="alpha/beta hydrolase"/>
    <property type="match status" value="1"/>
</dbReference>
<sequence>MRLSVVLTIFYFGIAATLTGCDMTNSSNKDTDTNRAETTYLNADKVKPQSIVYKTVNGKGLALDLYMPAFSETTPRLALWVHGGAWMRGSKDETMPKNGNLVASLLNEGVAVAAVNYRLSGEAIYPAAPNDINDAINFLVDNKDELKLSADRVIMMGRSAGGHLASLLTTSNNDDVPFLNAKPRYSVIGMVDFFGPSDLVALRGNSGKVDHDAPDAAEALFLGESPLANEALAREASPTTYIDDETPPFIIFHGLDDGVVPASQSELLSRHLDQFGVPNALFLVKGKRHGDPVFDTDEFVSKVISFVRDVKKENN</sequence>
<dbReference type="Proteomes" id="UP000239539">
    <property type="component" value="Unassembled WGS sequence"/>
</dbReference>
<dbReference type="InterPro" id="IPR050300">
    <property type="entry name" value="GDXG_lipolytic_enzyme"/>
</dbReference>
<dbReference type="SUPFAM" id="SSF53474">
    <property type="entry name" value="alpha/beta-Hydrolases"/>
    <property type="match status" value="1"/>
</dbReference>
<dbReference type="EMBL" id="PVNO01000026">
    <property type="protein sequence ID" value="PRO68391.1"/>
    <property type="molecule type" value="Genomic_DNA"/>
</dbReference>
<evidence type="ECO:0000313" key="3">
    <source>
        <dbReference type="EMBL" id="PRO68391.1"/>
    </source>
</evidence>
<evidence type="ECO:0000259" key="2">
    <source>
        <dbReference type="Pfam" id="PF20434"/>
    </source>
</evidence>
<reference evidence="4" key="1">
    <citation type="journal article" date="2020" name="Int. J. Syst. Evol. Microbiol.">
        <title>Alteromonas alba sp. nov., a marine bacterium isolated from the seawater of the West Pacific Ocean.</title>
        <authorList>
            <person name="Sun C."/>
            <person name="Wu Y.-H."/>
            <person name="Xamxidin M."/>
            <person name="Cheng H."/>
            <person name="Xu X.-W."/>
        </authorList>
    </citation>
    <scope>NUCLEOTIDE SEQUENCE [LARGE SCALE GENOMIC DNA]</scope>
    <source>
        <strain evidence="4">9a2</strain>
    </source>
</reference>
<evidence type="ECO:0000313" key="4">
    <source>
        <dbReference type="Proteomes" id="UP000239539"/>
    </source>
</evidence>
<organism evidence="3 4">
    <name type="scientific">Alteromonas gracilis</name>
    <dbReference type="NCBI Taxonomy" id="1479524"/>
    <lineage>
        <taxon>Bacteria</taxon>
        <taxon>Pseudomonadati</taxon>
        <taxon>Pseudomonadota</taxon>
        <taxon>Gammaproteobacteria</taxon>
        <taxon>Alteromonadales</taxon>
        <taxon>Alteromonadaceae</taxon>
        <taxon>Alteromonas/Salinimonas group</taxon>
        <taxon>Alteromonas</taxon>
    </lineage>
</organism>
<dbReference type="PANTHER" id="PTHR48081:SF13">
    <property type="entry name" value="ALPHA_BETA HYDROLASE"/>
    <property type="match status" value="1"/>
</dbReference>
<keyword evidence="1" id="KW-0378">Hydrolase</keyword>
<dbReference type="InterPro" id="IPR029058">
    <property type="entry name" value="AB_hydrolase_fold"/>
</dbReference>
<name>A0ABX5CNT8_9ALTE</name>
<dbReference type="InterPro" id="IPR049492">
    <property type="entry name" value="BD-FAE-like_dom"/>
</dbReference>
<dbReference type="Pfam" id="PF20434">
    <property type="entry name" value="BD-FAE"/>
    <property type="match status" value="1"/>
</dbReference>
<proteinExistence type="predicted"/>
<protein>
    <submittedName>
        <fullName evidence="3">Lipase</fullName>
    </submittedName>
</protein>
<feature type="domain" description="BD-FAE-like" evidence="2">
    <location>
        <begin position="63"/>
        <end position="272"/>
    </location>
</feature>
<evidence type="ECO:0000256" key="1">
    <source>
        <dbReference type="ARBA" id="ARBA00022801"/>
    </source>
</evidence>